<reference evidence="1 2" key="1">
    <citation type="submission" date="2018-02" db="EMBL/GenBank/DDBJ databases">
        <title>Draft genome of wild Prunus yedoensis var. nudiflora.</title>
        <authorList>
            <person name="Baek S."/>
            <person name="Kim J.-H."/>
            <person name="Choi K."/>
            <person name="Kim G.-B."/>
            <person name="Cho A."/>
            <person name="Jang H."/>
            <person name="Shin C.-H."/>
            <person name="Yu H.-J."/>
            <person name="Mun J.-H."/>
        </authorList>
    </citation>
    <scope>NUCLEOTIDE SEQUENCE [LARGE SCALE GENOMIC DNA]</scope>
    <source>
        <strain evidence="2">cv. Jeju island</strain>
        <tissue evidence="1">Leaf</tissue>
    </source>
</reference>
<dbReference type="Proteomes" id="UP000250321">
    <property type="component" value="Unassembled WGS sequence"/>
</dbReference>
<organism evidence="1 2">
    <name type="scientific">Prunus yedoensis var. nudiflora</name>
    <dbReference type="NCBI Taxonomy" id="2094558"/>
    <lineage>
        <taxon>Eukaryota</taxon>
        <taxon>Viridiplantae</taxon>
        <taxon>Streptophyta</taxon>
        <taxon>Embryophyta</taxon>
        <taxon>Tracheophyta</taxon>
        <taxon>Spermatophyta</taxon>
        <taxon>Magnoliopsida</taxon>
        <taxon>eudicotyledons</taxon>
        <taxon>Gunneridae</taxon>
        <taxon>Pentapetalae</taxon>
        <taxon>rosids</taxon>
        <taxon>fabids</taxon>
        <taxon>Rosales</taxon>
        <taxon>Rosaceae</taxon>
        <taxon>Amygdaloideae</taxon>
        <taxon>Amygdaleae</taxon>
        <taxon>Prunus</taxon>
    </lineage>
</organism>
<dbReference type="EMBL" id="PJQY01000688">
    <property type="protein sequence ID" value="PQQ08656.1"/>
    <property type="molecule type" value="Genomic_DNA"/>
</dbReference>
<proteinExistence type="predicted"/>
<accession>A0A315A3C8</accession>
<evidence type="ECO:0000313" key="2">
    <source>
        <dbReference type="Proteomes" id="UP000250321"/>
    </source>
</evidence>
<comment type="caution">
    <text evidence="1">The sequence shown here is derived from an EMBL/GenBank/DDBJ whole genome shotgun (WGS) entry which is preliminary data.</text>
</comment>
<evidence type="ECO:0000313" key="1">
    <source>
        <dbReference type="EMBL" id="PQQ08656.1"/>
    </source>
</evidence>
<dbReference type="AlphaFoldDB" id="A0A315A3C8"/>
<name>A0A315A3C8_PRUYE</name>
<protein>
    <submittedName>
        <fullName evidence="1">Uncharacterized protein</fullName>
    </submittedName>
</protein>
<gene>
    <name evidence="1" type="ORF">Pyn_37440</name>
</gene>
<sequence length="100" mass="11358">MEEHGLKLKLPAMSKDVARSRWVETMELVEERMGKGAGPKGDLLPLAHGFAWFLRWFGFDMPVNLPWFHQAVGSSLFALICFGFDKVLDILTDVGYFQVL</sequence>
<keyword evidence="2" id="KW-1185">Reference proteome</keyword>